<reference evidence="2 3" key="1">
    <citation type="submission" date="2018-04" db="EMBL/GenBank/DDBJ databases">
        <title>Genomic Encyclopedia of Type Strains, Phase IV (KMG-IV): sequencing the most valuable type-strain genomes for metagenomic binning, comparative biology and taxonomic classification.</title>
        <authorList>
            <person name="Goeker M."/>
        </authorList>
    </citation>
    <scope>NUCLEOTIDE SEQUENCE [LARGE SCALE GENOMIC DNA]</scope>
    <source>
        <strain evidence="2 3">DSM 104150</strain>
    </source>
</reference>
<protein>
    <submittedName>
        <fullName evidence="2">Alpha-methylacyl-CoA racemase</fullName>
    </submittedName>
</protein>
<dbReference type="Gene3D" id="3.30.1540.10">
    <property type="entry name" value="formyl-coa transferase, domain 3"/>
    <property type="match status" value="1"/>
</dbReference>
<evidence type="ECO:0000313" key="2">
    <source>
        <dbReference type="EMBL" id="PXV64892.1"/>
    </source>
</evidence>
<evidence type="ECO:0000256" key="1">
    <source>
        <dbReference type="SAM" id="MobiDB-lite"/>
    </source>
</evidence>
<dbReference type="AlphaFoldDB" id="A0A318E2E0"/>
<gene>
    <name evidence="2" type="ORF">C8D93_11164</name>
</gene>
<dbReference type="EMBL" id="QICN01000011">
    <property type="protein sequence ID" value="PXV64892.1"/>
    <property type="molecule type" value="Genomic_DNA"/>
</dbReference>
<comment type="caution">
    <text evidence="2">The sequence shown here is derived from an EMBL/GenBank/DDBJ whole genome shotgun (WGS) entry which is preliminary data.</text>
</comment>
<proteinExistence type="predicted"/>
<dbReference type="RefSeq" id="WP_110266439.1">
    <property type="nucleotide sequence ID" value="NZ_CAKZQT010000005.1"/>
</dbReference>
<accession>A0A318E2E0</accession>
<dbReference type="GO" id="GO:0003824">
    <property type="term" value="F:catalytic activity"/>
    <property type="evidence" value="ECO:0007669"/>
    <property type="project" value="InterPro"/>
</dbReference>
<dbReference type="SUPFAM" id="SSF89796">
    <property type="entry name" value="CoA-transferase family III (CaiB/BaiF)"/>
    <property type="match status" value="1"/>
</dbReference>
<dbReference type="InterPro" id="IPR003673">
    <property type="entry name" value="CoA-Trfase_fam_III"/>
</dbReference>
<keyword evidence="3" id="KW-1185">Reference proteome</keyword>
<dbReference type="PANTHER" id="PTHR48228:SF5">
    <property type="entry name" value="ALPHA-METHYLACYL-COA RACEMASE"/>
    <property type="match status" value="1"/>
</dbReference>
<evidence type="ECO:0000313" key="3">
    <source>
        <dbReference type="Proteomes" id="UP000248330"/>
    </source>
</evidence>
<organism evidence="2 3">
    <name type="scientific">Sinimarinibacterium flocculans</name>
    <dbReference type="NCBI Taxonomy" id="985250"/>
    <lineage>
        <taxon>Bacteria</taxon>
        <taxon>Pseudomonadati</taxon>
        <taxon>Pseudomonadota</taxon>
        <taxon>Gammaproteobacteria</taxon>
        <taxon>Nevskiales</taxon>
        <taxon>Nevskiaceae</taxon>
        <taxon>Sinimarinibacterium</taxon>
    </lineage>
</organism>
<dbReference type="Pfam" id="PF02515">
    <property type="entry name" value="CoA_transf_3"/>
    <property type="match status" value="1"/>
</dbReference>
<dbReference type="InterPro" id="IPR044855">
    <property type="entry name" value="CoA-Trfase_III_dom3_sf"/>
</dbReference>
<dbReference type="Gene3D" id="3.40.50.10540">
    <property type="entry name" value="Crotonobetainyl-coa:carnitine coa-transferase, domain 1"/>
    <property type="match status" value="1"/>
</dbReference>
<dbReference type="InterPro" id="IPR050509">
    <property type="entry name" value="CoA-transferase_III"/>
</dbReference>
<sequence length="380" mass="40544">MAGPLQGLKIIEMAGIGPGPFAAMMLSDMGAEVIRVEAKASQAPIGFAHPRFDVTTRGRRSITVDLKHPDGTELLLKLLEQADALLEGFRPGVMERLGLGPEVCLARNPRLVFGRMTGWGQTGPLAKAAGHDLNYIAITGVLHAIGRADEPPPVPLNMIGDYGGGGMLLAFGMVCALLEAQRSGKGQVVDAAMTDGTALLSSIIVGMKAGGLWSNRRASNLLDGGTHFYDCYTCADGKAVALGALEPHFFKLFCEKVGLDGIDMSQHLSPKQWTALKPRIAALFRTKTRDEWCALLEGTDCCFAPVLDWDEAPEHPHNKARGTYVEIDGVVQPAPAPRFSRTPGEVQRPPAARGEHTDEVLADFGFAGADIDALRKTGVV</sequence>
<name>A0A318E2E0_9GAMM</name>
<dbReference type="OrthoDB" id="9058532at2"/>
<dbReference type="PANTHER" id="PTHR48228">
    <property type="entry name" value="SUCCINYL-COA--D-CITRAMALATE COA-TRANSFERASE"/>
    <property type="match status" value="1"/>
</dbReference>
<feature type="region of interest" description="Disordered" evidence="1">
    <location>
        <begin position="336"/>
        <end position="355"/>
    </location>
</feature>
<dbReference type="InterPro" id="IPR023606">
    <property type="entry name" value="CoA-Trfase_III_dom_1_sf"/>
</dbReference>
<dbReference type="Proteomes" id="UP000248330">
    <property type="component" value="Unassembled WGS sequence"/>
</dbReference>